<dbReference type="EMBL" id="JANRMS010002539">
    <property type="protein sequence ID" value="KAJ3522013.1"/>
    <property type="molecule type" value="Genomic_DNA"/>
</dbReference>
<evidence type="ECO:0000313" key="1">
    <source>
        <dbReference type="EMBL" id="KAJ3522013.1"/>
    </source>
</evidence>
<sequence>MSVPVPMFVSMSMAVLMAVEVMLAMLVMRVVNVMGYAIVIIVRRIMTVLVLPVLLPVTITAGLAITPTLMLWSRLVLPVVPGRLVDSVLYLLLPVLVFGIRGIVEIGGNGLVCWITLGVLDVQVNALVFTFVLQVREASFGIVMAMLAASITLDFRGCGAPTRILMMLDLGLALPAKTAGLSKTADEGQNGQEVAPHGECKCRMMICIND</sequence>
<name>A0ACC1RP04_9HYPO</name>
<proteinExistence type="predicted"/>
<dbReference type="Proteomes" id="UP001148629">
    <property type="component" value="Unassembled WGS sequence"/>
</dbReference>
<keyword evidence="2" id="KW-1185">Reference proteome</keyword>
<evidence type="ECO:0000313" key="2">
    <source>
        <dbReference type="Proteomes" id="UP001148629"/>
    </source>
</evidence>
<protein>
    <submittedName>
        <fullName evidence="1">Uncharacterized protein</fullName>
    </submittedName>
</protein>
<comment type="caution">
    <text evidence="1">The sequence shown here is derived from an EMBL/GenBank/DDBJ whole genome shotgun (WGS) entry which is preliminary data.</text>
</comment>
<organism evidence="1 2">
    <name type="scientific">Fusarium decemcellulare</name>
    <dbReference type="NCBI Taxonomy" id="57161"/>
    <lineage>
        <taxon>Eukaryota</taxon>
        <taxon>Fungi</taxon>
        <taxon>Dikarya</taxon>
        <taxon>Ascomycota</taxon>
        <taxon>Pezizomycotina</taxon>
        <taxon>Sordariomycetes</taxon>
        <taxon>Hypocreomycetidae</taxon>
        <taxon>Hypocreales</taxon>
        <taxon>Nectriaceae</taxon>
        <taxon>Fusarium</taxon>
        <taxon>Fusarium decemcellulare species complex</taxon>
    </lineage>
</organism>
<accession>A0ACC1RP04</accession>
<gene>
    <name evidence="1" type="ORF">NM208_g13041</name>
</gene>
<reference evidence="1" key="1">
    <citation type="submission" date="2022-08" db="EMBL/GenBank/DDBJ databases">
        <title>Genome Sequence of Fusarium decemcellulare.</title>
        <authorList>
            <person name="Buettner E."/>
        </authorList>
    </citation>
    <scope>NUCLEOTIDE SEQUENCE</scope>
    <source>
        <strain evidence="1">Babe19</strain>
    </source>
</reference>